<gene>
    <name evidence="4" type="primary">mltB</name>
    <name evidence="4" type="ORF">IMCC3135_10545</name>
</gene>
<dbReference type="Gene3D" id="1.10.530.10">
    <property type="match status" value="1"/>
</dbReference>
<dbReference type="EMBL" id="CP018632">
    <property type="protein sequence ID" value="ASJ72203.1"/>
    <property type="molecule type" value="Genomic_DNA"/>
</dbReference>
<sequence length="358" mass="39473">MSIMIKLSILAVLATVLLSPMTSASLLADSTQTPTEVPDGNPPGKFLQRTDVRDFLDELSQSSGLDRNRLAGIMSRATYQQAVIDAISRPAERTLTWAQYRPIFLKQKRIDQGQEFMSEHAELLERARQTYGVPPAIITAIIGVETFYGRITGKYDVLDSLSTLGFDYPPRAEFFRKELGEFLILAENEGWDVHQRQGSYAGAMGVPQFISSSYQQYAVDFDNDGKRDLFNSIADVIGSVANYFSIHGWVEGAPVADRWEFDGAIPDAVSTLVQSSLSPAVTAQGVSALGFRSDKLQAGTADERLLSVMVLDGADGEEAWVGYQNFYVITRYNHSRLYAMAVLQLAQNIDSTLAQSDP</sequence>
<dbReference type="AlphaFoldDB" id="A0A2Z2NM04"/>
<dbReference type="SUPFAM" id="SSF53955">
    <property type="entry name" value="Lysozyme-like"/>
    <property type="match status" value="1"/>
</dbReference>
<evidence type="ECO:0000256" key="2">
    <source>
        <dbReference type="SAM" id="SignalP"/>
    </source>
</evidence>
<dbReference type="InterPro" id="IPR011757">
    <property type="entry name" value="Lytic_transglycosylase_MltB"/>
</dbReference>
<name>A0A2Z2NM04_9GAMM</name>
<dbReference type="GO" id="GO:0009253">
    <property type="term" value="P:peptidoglycan catabolic process"/>
    <property type="evidence" value="ECO:0007669"/>
    <property type="project" value="TreeGrafter"/>
</dbReference>
<evidence type="ECO:0000313" key="5">
    <source>
        <dbReference type="Proteomes" id="UP000250079"/>
    </source>
</evidence>
<evidence type="ECO:0000256" key="1">
    <source>
        <dbReference type="PIRSR" id="PIRSR611757-1"/>
    </source>
</evidence>
<feature type="chain" id="PRO_5016443079" evidence="2">
    <location>
        <begin position="29"/>
        <end position="358"/>
    </location>
</feature>
<dbReference type="KEGG" id="gai:IMCC3135_10545"/>
<dbReference type="FunFam" id="1.10.8.350:FF:000001">
    <property type="entry name" value="Lytic murein transglycosylase B"/>
    <property type="match status" value="1"/>
</dbReference>
<dbReference type="PANTHER" id="PTHR30163:SF9">
    <property type="entry name" value="MEMBRANE-BOUND LYTIC MUREIN TRANSGLYCOSYLASE B"/>
    <property type="match status" value="1"/>
</dbReference>
<proteinExistence type="predicted"/>
<feature type="active site" evidence="1">
    <location>
        <position position="145"/>
    </location>
</feature>
<dbReference type="GO" id="GO:0008933">
    <property type="term" value="F:peptidoglycan lytic transglycosylase activity"/>
    <property type="evidence" value="ECO:0007669"/>
    <property type="project" value="TreeGrafter"/>
</dbReference>
<feature type="domain" description="Transglycosylase SLT" evidence="3">
    <location>
        <begin position="50"/>
        <end position="347"/>
    </location>
</feature>
<keyword evidence="5" id="KW-1185">Reference proteome</keyword>
<dbReference type="CDD" id="cd13399">
    <property type="entry name" value="Slt35-like"/>
    <property type="match status" value="1"/>
</dbReference>
<dbReference type="InterPro" id="IPR043426">
    <property type="entry name" value="MltB-like"/>
</dbReference>
<accession>A0A2Z2NM04</accession>
<organism evidence="4 5">
    <name type="scientific">Granulosicoccus antarcticus IMCC3135</name>
    <dbReference type="NCBI Taxonomy" id="1192854"/>
    <lineage>
        <taxon>Bacteria</taxon>
        <taxon>Pseudomonadati</taxon>
        <taxon>Pseudomonadota</taxon>
        <taxon>Gammaproteobacteria</taxon>
        <taxon>Chromatiales</taxon>
        <taxon>Granulosicoccaceae</taxon>
        <taxon>Granulosicoccus</taxon>
    </lineage>
</organism>
<dbReference type="InterPro" id="IPR031304">
    <property type="entry name" value="SLT_2"/>
</dbReference>
<evidence type="ECO:0000313" key="4">
    <source>
        <dbReference type="EMBL" id="ASJ72203.1"/>
    </source>
</evidence>
<dbReference type="Gene3D" id="1.10.8.350">
    <property type="entry name" value="Bacterial muramidase"/>
    <property type="match status" value="1"/>
</dbReference>
<dbReference type="PANTHER" id="PTHR30163">
    <property type="entry name" value="MEMBRANE-BOUND LYTIC MUREIN TRANSGLYCOSYLASE B"/>
    <property type="match status" value="1"/>
</dbReference>
<feature type="signal peptide" evidence="2">
    <location>
        <begin position="1"/>
        <end position="28"/>
    </location>
</feature>
<keyword evidence="4" id="KW-0456">Lyase</keyword>
<dbReference type="Proteomes" id="UP000250079">
    <property type="component" value="Chromosome"/>
</dbReference>
<keyword evidence="2" id="KW-0732">Signal</keyword>
<dbReference type="Pfam" id="PF13406">
    <property type="entry name" value="SLT_2"/>
    <property type="match status" value="1"/>
</dbReference>
<evidence type="ECO:0000259" key="3">
    <source>
        <dbReference type="Pfam" id="PF13406"/>
    </source>
</evidence>
<dbReference type="NCBIfam" id="TIGR02282">
    <property type="entry name" value="MltB"/>
    <property type="match status" value="1"/>
</dbReference>
<dbReference type="InterPro" id="IPR023346">
    <property type="entry name" value="Lysozyme-like_dom_sf"/>
</dbReference>
<reference evidence="4 5" key="1">
    <citation type="submission" date="2016-12" db="EMBL/GenBank/DDBJ databases">
        <authorList>
            <person name="Song W.-J."/>
            <person name="Kurnit D.M."/>
        </authorList>
    </citation>
    <scope>NUCLEOTIDE SEQUENCE [LARGE SCALE GENOMIC DNA]</scope>
    <source>
        <strain evidence="4 5">IMCC3135</strain>
    </source>
</reference>
<protein>
    <submittedName>
        <fullName evidence="4">Membrane-bound lytic murein transglycosylase B</fullName>
        <ecNumber evidence="4">4.2.2.-</ecNumber>
    </submittedName>
</protein>
<dbReference type="EC" id="4.2.2.-" evidence="4"/>